<gene>
    <name evidence="2" type="ORF">CAOG_009544</name>
</gene>
<keyword evidence="1" id="KW-1133">Transmembrane helix</keyword>
<evidence type="ECO:0000313" key="3">
    <source>
        <dbReference type="Proteomes" id="UP000008743"/>
    </source>
</evidence>
<keyword evidence="1" id="KW-0812">Transmembrane</keyword>
<dbReference type="Proteomes" id="UP000008743">
    <property type="component" value="Unassembled WGS sequence"/>
</dbReference>
<protein>
    <submittedName>
        <fullName evidence="2">Uncharacterized protein</fullName>
    </submittedName>
</protein>
<keyword evidence="1" id="KW-0472">Membrane</keyword>
<accession>A0A0D2WL83</accession>
<evidence type="ECO:0000313" key="2">
    <source>
        <dbReference type="EMBL" id="KJE91275.1"/>
    </source>
</evidence>
<evidence type="ECO:0000256" key="1">
    <source>
        <dbReference type="SAM" id="Phobius"/>
    </source>
</evidence>
<dbReference type="InParanoid" id="A0A0D2WL83"/>
<dbReference type="EMBL" id="KE346362">
    <property type="protein sequence ID" value="KJE91275.1"/>
    <property type="molecule type" value="Genomic_DNA"/>
</dbReference>
<sequence>MQCVVLDAVEVLVALAAVRHKTHVLFLGAVDDANVVENKFVGEPMRFLAERASCAARPTTQVITVLATASGLTTRSCSHQLSHSRRCRKLRVVGIVAVLVLLLFAEIKVLWIAELVVV</sequence>
<dbReference type="AlphaFoldDB" id="A0A0D2WL83"/>
<name>A0A0D2WL83_CAPO3</name>
<reference evidence="3" key="1">
    <citation type="submission" date="2011-02" db="EMBL/GenBank/DDBJ databases">
        <title>The Genome Sequence of Capsaspora owczarzaki ATCC 30864.</title>
        <authorList>
            <person name="Russ C."/>
            <person name="Cuomo C."/>
            <person name="Burger G."/>
            <person name="Gray M.W."/>
            <person name="Holland P.W.H."/>
            <person name="King N."/>
            <person name="Lang F.B.F."/>
            <person name="Roger A.J."/>
            <person name="Ruiz-Trillo I."/>
            <person name="Young S.K."/>
            <person name="Zeng Q."/>
            <person name="Gargeya S."/>
            <person name="Alvarado L."/>
            <person name="Berlin A."/>
            <person name="Chapman S.B."/>
            <person name="Chen Z."/>
            <person name="Freedman E."/>
            <person name="Gellesch M."/>
            <person name="Goldberg J."/>
            <person name="Griggs A."/>
            <person name="Gujja S."/>
            <person name="Heilman E."/>
            <person name="Heiman D."/>
            <person name="Howarth C."/>
            <person name="Mehta T."/>
            <person name="Neiman D."/>
            <person name="Pearson M."/>
            <person name="Roberts A."/>
            <person name="Saif S."/>
            <person name="Shea T."/>
            <person name="Shenoy N."/>
            <person name="Sisk P."/>
            <person name="Stolte C."/>
            <person name="Sykes S."/>
            <person name="White J."/>
            <person name="Yandava C."/>
            <person name="Haas B."/>
            <person name="Nusbaum C."/>
            <person name="Birren B."/>
        </authorList>
    </citation>
    <scope>NUCLEOTIDE SEQUENCE</scope>
    <source>
        <strain evidence="3">ATCC 30864</strain>
    </source>
</reference>
<keyword evidence="3" id="KW-1185">Reference proteome</keyword>
<feature type="transmembrane region" description="Helical" evidence="1">
    <location>
        <begin position="92"/>
        <end position="113"/>
    </location>
</feature>
<organism evidence="2 3">
    <name type="scientific">Capsaspora owczarzaki (strain ATCC 30864)</name>
    <dbReference type="NCBI Taxonomy" id="595528"/>
    <lineage>
        <taxon>Eukaryota</taxon>
        <taxon>Filasterea</taxon>
        <taxon>Capsaspora</taxon>
    </lineage>
</organism>
<proteinExistence type="predicted"/>